<keyword evidence="4" id="KW-1185">Reference proteome</keyword>
<accession>A0A916Z820</accession>
<keyword evidence="1" id="KW-0472">Membrane</keyword>
<evidence type="ECO:0000313" key="3">
    <source>
        <dbReference type="EMBL" id="GGD79624.1"/>
    </source>
</evidence>
<feature type="domain" description="YDG" evidence="2">
    <location>
        <begin position="962"/>
        <end position="1035"/>
    </location>
</feature>
<dbReference type="EMBL" id="BMKK01000015">
    <property type="protein sequence ID" value="GGD79624.1"/>
    <property type="molecule type" value="Genomic_DNA"/>
</dbReference>
<dbReference type="NCBIfam" id="NF045639">
    <property type="entry name" value="GCX_COOH"/>
    <property type="match status" value="1"/>
</dbReference>
<organism evidence="3 4">
    <name type="scientific">Emticicia aquatilis</name>
    <dbReference type="NCBI Taxonomy" id="1537369"/>
    <lineage>
        <taxon>Bacteria</taxon>
        <taxon>Pseudomonadati</taxon>
        <taxon>Bacteroidota</taxon>
        <taxon>Cytophagia</taxon>
        <taxon>Cytophagales</taxon>
        <taxon>Leadbetterellaceae</taxon>
        <taxon>Emticicia</taxon>
    </lineage>
</organism>
<dbReference type="SUPFAM" id="SSF49313">
    <property type="entry name" value="Cadherin-like"/>
    <property type="match status" value="1"/>
</dbReference>
<name>A0A916Z820_9BACT</name>
<dbReference type="GO" id="GO:0005509">
    <property type="term" value="F:calcium ion binding"/>
    <property type="evidence" value="ECO:0007669"/>
    <property type="project" value="InterPro"/>
</dbReference>
<reference evidence="3" key="1">
    <citation type="journal article" date="2014" name="Int. J. Syst. Evol. Microbiol.">
        <title>Complete genome sequence of Corynebacterium casei LMG S-19264T (=DSM 44701T), isolated from a smear-ripened cheese.</title>
        <authorList>
            <consortium name="US DOE Joint Genome Institute (JGI-PGF)"/>
            <person name="Walter F."/>
            <person name="Albersmeier A."/>
            <person name="Kalinowski J."/>
            <person name="Ruckert C."/>
        </authorList>
    </citation>
    <scope>NUCLEOTIDE SEQUENCE</scope>
    <source>
        <strain evidence="3">CGMCC 1.15958</strain>
    </source>
</reference>
<feature type="domain" description="YDG" evidence="2">
    <location>
        <begin position="444"/>
        <end position="520"/>
    </location>
</feature>
<dbReference type="InterPro" id="IPR015919">
    <property type="entry name" value="Cadherin-like_sf"/>
</dbReference>
<dbReference type="InterPro" id="IPR013783">
    <property type="entry name" value="Ig-like_fold"/>
</dbReference>
<dbReference type="RefSeq" id="WP_188770579.1">
    <property type="nucleotide sequence ID" value="NZ_BMKK01000015.1"/>
</dbReference>
<evidence type="ECO:0000259" key="2">
    <source>
        <dbReference type="Pfam" id="PF18657"/>
    </source>
</evidence>
<protein>
    <recommendedName>
        <fullName evidence="2">YDG domain-containing protein</fullName>
    </recommendedName>
</protein>
<feature type="transmembrane region" description="Helical" evidence="1">
    <location>
        <begin position="12"/>
        <end position="30"/>
    </location>
</feature>
<dbReference type="Pfam" id="PF18657">
    <property type="entry name" value="YDG"/>
    <property type="match status" value="7"/>
</dbReference>
<dbReference type="InterPro" id="IPR055015">
    <property type="entry name" value="GCX_COOH"/>
</dbReference>
<feature type="domain" description="YDG" evidence="2">
    <location>
        <begin position="361"/>
        <end position="437"/>
    </location>
</feature>
<dbReference type="Gene3D" id="2.60.40.10">
    <property type="entry name" value="Immunoglobulins"/>
    <property type="match status" value="1"/>
</dbReference>
<proteinExistence type="predicted"/>
<feature type="domain" description="YDG" evidence="2">
    <location>
        <begin position="705"/>
        <end position="780"/>
    </location>
</feature>
<reference evidence="3" key="2">
    <citation type="submission" date="2020-09" db="EMBL/GenBank/DDBJ databases">
        <authorList>
            <person name="Sun Q."/>
            <person name="Zhou Y."/>
        </authorList>
    </citation>
    <scope>NUCLEOTIDE SEQUENCE</scope>
    <source>
        <strain evidence="3">CGMCC 1.15958</strain>
    </source>
</reference>
<dbReference type="InterPro" id="IPR041248">
    <property type="entry name" value="YDG"/>
</dbReference>
<sequence length="2506" mass="254908">MKRNLHLVYPKFLKLSLFFLFLFVNFKNFGQISYSTRGSNYTQNFDNLYTTVPANNTTQAASVLPNGWIFTEAGTNANTTLRNDNGSSGTGDTYLDGATTSNERAFGSYASGSLTSQFGAFFTNNTGSTLTQFTLSYVGEQWKDGGSASAVINKLTFAYAISPSSLTVGTYNNVSQLDFTALTNNTTSDITLDGNLAINQSNITYTVTGISWPAGATLYIRWTDINETGNDDNLAIDGVVFSATALPTISTSGTLSAVNTTYGSPSSTPTSFTVSGSNLTNDILITPPSTNFEVSQSNASSGYADTQTLTQSGGTINSTTIYVRLKATATVSGSPYSGNIVLSSTNATSVNVATVSSSVSPKNLTITGITANNKVYDGNNSATISGTPTYVGLENGESFAVTGSPIATFSNTTVGNSKTVTVTGYTAPSSNYTLSQPSLTATITAAPLTISNPVAQNKVYDRTTNAVITGTLNGIIGSEIVTLNGTGSFASSAVGNGIAVTSNSTLGGADAGNYTLTQPTGLTANITAKPLTITGISANNKVYDGTSTATLSGTAILNGVVLGDESDVTLSGSPMANFAQATVGTGIAVSVTGYNIIGSAANNYSLSQPTGLLADITNLPTPIITSTLTTSATYGAVSSTYIITATNSPTSFNATGLPPGLSINTTTGEITGTPTSIVGSPFSVTISATNNGGTGSATLMYTINKKTLTLNTTQAQNKIYDRTNAATITGTLNGVVGSDEVTLIGTGIFAQSSVGDGIAVTSSSTLSGADANKYILTQPTGLTANITKKELTVSVATASNKVYDGNNSAIINGATLVGVINPDEVTVGGNGIFTSIDAGDNISVSTSLTLGGVDASNYMITQPTGITANITKASLTISGITVNNKIYDGNTTATLSGIPTLDGIINNDDVSITGTVSATFGNKNIGTAKPVTVNGYTLSGTKAGNYILSQPTGLTANISALALTLSGATAQNKVFDGNTNATITGTLTGVISPDVVTFTGAGTFASSAVGNGIAVTANITLGGAGASNYTITQPTGLTANITPAPSITEVIFPQYAINGTTAASRLQYVCRLRLDNLLPNATYRYTNGAPTAGNMMVINNNTGTAGFITGYTSQKSLGGSLMSGNEFNTTSNANRYGELTTDASGTYEGWFVIVPTSNSAFNAGLSVPLSIQLNNGANGTSVVTTLTTSQTFTMLTPTSGTNGANAIRGSSGASGEEIIFLYDNSSGTGRPLYGTFTENDGITTNFSTWYNSVDGTDGSWGAYIPVNLSTGVRRIEKRDVATGIISGCPAIDDDGIWASGANTVNPAGGTTPIIITNADAPLNTCQVFNIAPTIVIDVATTSNYIDGGSNTNISGSYPLSAVIDDPTDPAKTLGINFTIGDTETAVGSLTVSVTSNNTSVVPNANLVLTGTGASRNLKITPISAGYATITVTVNDGTTNTTFTLNYAASQASNITTNTHFHTGKSDASTAIKVDNELMLVADDEDQTIRLYNRNNSGLPINSFDFTSVLGLTDISGGIPREVDIEASLKIGSSIYWMGSESNASSGNNRPNRNRVFRTDITGTGVSTSLTYVSRYDFLKDDILAWDANNVHGKGANYYGLVASAAAGVIPESTGLKGFNIEGIEMAPDNTTAYIAFRAPQVVPADRKKALIIPVTNFTSILAANGGTIGSATFGTPIELNLGERGIREIRKNDTNEYLIIAGPADAATGTAPKDFKFYTWTGKPADDPIKRSFNLSSIVVEGSFESIVEVPTNLNTSTNIQLLVDNGDAIYYGDGTIAKELPQNNWKKFRSETVSLSAPVIEIGTIAQNLCTESAVSLPFVFNNETFNIGNIFTAQLSDANGSFANPVSIGTLTGINSGTINVTIPSNTVAGNGYRIRIISSNPMIVGADNGTNISVNAKPSKPTITASSTTICSGSSTTLTASACTGGTLNWTGGLTGSSITVSPTSNSSYTVTCTIAGCTSDVSDATAITVNAKPSKPTITTSSTTICSGSSTTLTASACTGGTLNWTGGLTGSSITVSPTSNSSYTVTCTIAGCTSDVSDATAITVNAKPSKPTITASSTTICSGSSTTLTASACTGGTLNWTGGLTGSSITVSPTSNSSYTVTCTIAGCTSEVSDATAITVNAKPSKPTITASSTTICSGNSTTLTASACTGGMLNWTGGLTGSSITVSPTSNSSYTVTCTIAGCVSDVSDATTITVSAKPNKPTITASSTTICSGNSTTLTASACTGGTLNWTGGLTGSSITVSPISNSSYTVTCTIAGCVSDVSDATAITVNTKPSKPTTTASLTTICSGSSTTLTASACTGGTLNWTGGLTGSSITVSPTSSSSYTVTCTIAGCVSDVSDATAITVNAKPSAPTIVANPTIITIGQSSTLTANGCSSGVITWSYNNSNANPLTVTPSSTTNYMATCTINGCVSIVSTATTITVNSAGPCLSQVSLVSTADDYSTGSQLKQANANNGSIQASNKITGNAIVTYQAKSIQLSPGFKADAGTVFKAEIGGCN</sequence>
<evidence type="ECO:0000313" key="4">
    <source>
        <dbReference type="Proteomes" id="UP000609064"/>
    </source>
</evidence>
<keyword evidence="1" id="KW-1133">Transmembrane helix</keyword>
<dbReference type="GO" id="GO:0016020">
    <property type="term" value="C:membrane"/>
    <property type="evidence" value="ECO:0007669"/>
    <property type="project" value="InterPro"/>
</dbReference>
<keyword evidence="1" id="KW-0812">Transmembrane</keyword>
<feature type="domain" description="YDG" evidence="2">
    <location>
        <begin position="787"/>
        <end position="864"/>
    </location>
</feature>
<feature type="domain" description="YDG" evidence="2">
    <location>
        <begin position="527"/>
        <end position="610"/>
    </location>
</feature>
<dbReference type="Proteomes" id="UP000609064">
    <property type="component" value="Unassembled WGS sequence"/>
</dbReference>
<feature type="domain" description="YDG" evidence="2">
    <location>
        <begin position="871"/>
        <end position="952"/>
    </location>
</feature>
<gene>
    <name evidence="3" type="ORF">GCM10011514_49500</name>
</gene>
<evidence type="ECO:0000256" key="1">
    <source>
        <dbReference type="SAM" id="Phobius"/>
    </source>
</evidence>
<comment type="caution">
    <text evidence="3">The sequence shown here is derived from an EMBL/GenBank/DDBJ whole genome shotgun (WGS) entry which is preliminary data.</text>
</comment>